<accession>A0A2S4ME24</accession>
<gene>
    <name evidence="1" type="ORF">B0G62_104307</name>
</gene>
<comment type="caution">
    <text evidence="1">The sequence shown here is derived from an EMBL/GenBank/DDBJ whole genome shotgun (WGS) entry which is preliminary data.</text>
</comment>
<dbReference type="Proteomes" id="UP000237381">
    <property type="component" value="Unassembled WGS sequence"/>
</dbReference>
<proteinExistence type="predicted"/>
<dbReference type="AlphaFoldDB" id="A0A2S4ME24"/>
<evidence type="ECO:0000313" key="2">
    <source>
        <dbReference type="Proteomes" id="UP000237381"/>
    </source>
</evidence>
<evidence type="ECO:0000313" key="1">
    <source>
        <dbReference type="EMBL" id="POR53010.1"/>
    </source>
</evidence>
<sequence length="53" mass="5447">MPARRSPHEACMKSAWIAATVAALLIMSSAVAFAGWLTPAALLALLSGLTFCG</sequence>
<name>A0A2S4ME24_9BURK</name>
<keyword evidence="2" id="KW-1185">Reference proteome</keyword>
<organism evidence="1 2">
    <name type="scientific">Paraburkholderia eburnea</name>
    <dbReference type="NCBI Taxonomy" id="1189126"/>
    <lineage>
        <taxon>Bacteria</taxon>
        <taxon>Pseudomonadati</taxon>
        <taxon>Pseudomonadota</taxon>
        <taxon>Betaproteobacteria</taxon>
        <taxon>Burkholderiales</taxon>
        <taxon>Burkholderiaceae</taxon>
        <taxon>Paraburkholderia</taxon>
    </lineage>
</organism>
<reference evidence="1 2" key="1">
    <citation type="submission" date="2018-01" db="EMBL/GenBank/DDBJ databases">
        <title>Genomic Encyclopedia of Type Strains, Phase III (KMG-III): the genomes of soil and plant-associated and newly described type strains.</title>
        <authorList>
            <person name="Whitman W."/>
        </authorList>
    </citation>
    <scope>NUCLEOTIDE SEQUENCE [LARGE SCALE GENOMIC DNA]</scope>
    <source>
        <strain evidence="1 2">JCM 18070</strain>
    </source>
</reference>
<dbReference type="EMBL" id="PQGA01000004">
    <property type="protein sequence ID" value="POR53010.1"/>
    <property type="molecule type" value="Genomic_DNA"/>
</dbReference>
<protein>
    <submittedName>
        <fullName evidence="1">Uncharacterized protein</fullName>
    </submittedName>
</protein>